<keyword evidence="4 7" id="KW-0450">Lipoyl</keyword>
<dbReference type="GO" id="GO:0071949">
    <property type="term" value="F:FAD binding"/>
    <property type="evidence" value="ECO:0007669"/>
    <property type="project" value="InterPro"/>
</dbReference>
<dbReference type="InterPro" id="IPR016166">
    <property type="entry name" value="FAD-bd_PCMH"/>
</dbReference>
<dbReference type="SUPFAM" id="SSF52777">
    <property type="entry name" value="CoA-dependent acyltransferases"/>
    <property type="match status" value="1"/>
</dbReference>
<dbReference type="GO" id="GO:0004742">
    <property type="term" value="F:dihydrolipoyllysine-residue acetyltransferase activity"/>
    <property type="evidence" value="ECO:0007669"/>
    <property type="project" value="UniProtKB-UniRule"/>
</dbReference>
<keyword evidence="5" id="KW-0809">Transit peptide</keyword>
<dbReference type="InterPro" id="IPR012951">
    <property type="entry name" value="BBE"/>
</dbReference>
<dbReference type="AlphaFoldDB" id="A0A364N7Y4"/>
<dbReference type="InterPro" id="IPR036318">
    <property type="entry name" value="FAD-bd_PCMH-like_sf"/>
</dbReference>
<gene>
    <name evidence="12" type="ORF">DDE83_003218</name>
</gene>
<evidence type="ECO:0000256" key="1">
    <source>
        <dbReference type="ARBA" id="ARBA00005466"/>
    </source>
</evidence>
<dbReference type="CDD" id="cd06849">
    <property type="entry name" value="lipoyl_domain"/>
    <property type="match status" value="1"/>
</dbReference>
<comment type="catalytic activity">
    <reaction evidence="7">
        <text>N(6)-[(R)-dihydrolipoyl]-L-lysyl-[protein] + acetyl-CoA = N(6)-[(R)-S(8)-acetyldihydrolipoyl]-L-lysyl-[protein] + CoA</text>
        <dbReference type="Rhea" id="RHEA:17017"/>
        <dbReference type="Rhea" id="RHEA-COMP:10475"/>
        <dbReference type="Rhea" id="RHEA-COMP:10478"/>
        <dbReference type="ChEBI" id="CHEBI:57287"/>
        <dbReference type="ChEBI" id="CHEBI:57288"/>
        <dbReference type="ChEBI" id="CHEBI:83100"/>
        <dbReference type="ChEBI" id="CHEBI:83111"/>
        <dbReference type="EC" id="2.3.1.12"/>
    </reaction>
</comment>
<dbReference type="SUPFAM" id="SSF47005">
    <property type="entry name" value="Peripheral subunit-binding domain of 2-oxo acid dehydrogenase complex"/>
    <property type="match status" value="1"/>
</dbReference>
<dbReference type="InterPro" id="IPR023213">
    <property type="entry name" value="CAT-like_dom_sf"/>
</dbReference>
<dbReference type="GO" id="GO:0045254">
    <property type="term" value="C:pyruvate dehydrogenase complex"/>
    <property type="evidence" value="ECO:0007669"/>
    <property type="project" value="UniProtKB-UniRule"/>
</dbReference>
<evidence type="ECO:0000256" key="3">
    <source>
        <dbReference type="ARBA" id="ARBA00022679"/>
    </source>
</evidence>
<dbReference type="InterPro" id="IPR000089">
    <property type="entry name" value="Biotin_lipoyl"/>
</dbReference>
<dbReference type="PROSITE" id="PS00189">
    <property type="entry name" value="LIPOYL"/>
    <property type="match status" value="1"/>
</dbReference>
<dbReference type="InterPro" id="IPR036625">
    <property type="entry name" value="E3-bd_dom_sf"/>
</dbReference>
<dbReference type="Pfam" id="PF00364">
    <property type="entry name" value="Biotin_lipoyl"/>
    <property type="match status" value="1"/>
</dbReference>
<dbReference type="InterPro" id="IPR011053">
    <property type="entry name" value="Single_hybrid_motif"/>
</dbReference>
<dbReference type="Pfam" id="PF08031">
    <property type="entry name" value="BBE"/>
    <property type="match status" value="1"/>
</dbReference>
<dbReference type="Gene3D" id="3.30.559.10">
    <property type="entry name" value="Chloramphenicol acetyltransferase-like domain"/>
    <property type="match status" value="1"/>
</dbReference>
<dbReference type="EMBL" id="QGDH01000036">
    <property type="protein sequence ID" value="RAR13356.1"/>
    <property type="molecule type" value="Genomic_DNA"/>
</dbReference>
<dbReference type="InterPro" id="IPR016169">
    <property type="entry name" value="FAD-bd_PCMH_sub2"/>
</dbReference>
<evidence type="ECO:0000256" key="5">
    <source>
        <dbReference type="ARBA" id="ARBA00022946"/>
    </source>
</evidence>
<dbReference type="Gene3D" id="2.40.50.100">
    <property type="match status" value="1"/>
</dbReference>
<dbReference type="STRING" id="183478.A0A364N7Y4"/>
<proteinExistence type="inferred from homology"/>
<feature type="domain" description="FAD-binding PCMH-type" evidence="10">
    <location>
        <begin position="602"/>
        <end position="783"/>
    </location>
</feature>
<dbReference type="PANTHER" id="PTHR23151">
    <property type="entry name" value="DIHYDROLIPOAMIDE ACETYL/SUCCINYL-TRANSFERASE-RELATED"/>
    <property type="match status" value="1"/>
</dbReference>
<comment type="function">
    <text evidence="7">The pyruvate dehydrogenase complex catalyzes the overall conversion of pyruvate to acetyl-CoA and CO(2).</text>
</comment>
<dbReference type="PANTHER" id="PTHR23151:SF90">
    <property type="entry name" value="DIHYDROLIPOYLLYSINE-RESIDUE ACETYLTRANSFERASE COMPONENT OF PYRUVATE DEHYDROGENASE COMPLEX, MITOCHONDRIAL-RELATED"/>
    <property type="match status" value="1"/>
</dbReference>
<dbReference type="Pfam" id="PF02817">
    <property type="entry name" value="E3_binding"/>
    <property type="match status" value="1"/>
</dbReference>
<sequence>MPATTTMLSRAGGQLSSRGSIALRGALPAARCSAVISMPALSPTMTSGNIGAWQKKVGDSIAPGDVLVEIETDKAQMDFEFQEEGTIAKILRDAGEKDVAVGSPIAVMVEEGEDVSAFEAFSIEDAGGDKKADSSPKGGEASEASEPPNTGSKTAPPAKEEAPAAIESESTGDRLETALQRQPSLSPAVKKLALEKGVPIASIKGTGKGGAVTKEDIEKYKPAAGAAPAAAAAAAFEDTEATSMRKVIASRLRESMQQNPHYFVASNISVSKLLKLREALNASADGAYKLSVNDLLVKALAVAARKVPAANSSWREEGGKVIIRQHNVVDVSVAVSTPVGLMTPIVKNVNGLGLQTISSQIKDLGKRARDGKLKPEEYQGGTITISNMGMNPAIERFTAVINPPQACIVAIGATRKVATPGEPSEDGSASIQWDDQIVITGSFDHKVVDGAVGGEFMRLGLVTRAVDIAGRICGSIALNFDWEREQLTVAEAATNDVIRFGNSLGTTATPNGCRVIPGDAEWPSEDDWATFNETLGGALLKPKPPASVCYTGEDYSAAKCEQLRKSWTGMNLHTDDPTSIMSQWASGNTCTPTSQPNSNCSQGGWPKYVVKATTIRHIQLAVNFARNNNIRLVIRNSGHDFNGKSIGGYSLSVWTHNLKGMTYKAEYTSPTGSYTGRAVAYAAGAQSHEGSALMRQENMFMIVAGGSTLGIAGGFLQGGGHSSHTSYYGLAADQVLAITAVTADGRVVEAHGVQNEDLFWAFRGGGGGTFGIITSVVVKAFPATPMTSGSIRFSTTPPRGSAISPISVETFWAGMKAYWDFSISICDAGGLGYNFIYPESSSTSLTFTVSISMPNMSLAEYRHFVRPLLQKLNDLGIEQAMPTLKRTLSAPEVASDDTGGKPTLGKRVLGETTGHSLIASRFFARSNFNTSEALEQAHLAIRHAVENGSLTFHGMNYAPTPAVAGYPSNAVNAAFRTTVLHAQAYEPNAHWDGAAPILSKGELTARHERLQGYMQRWRDVTPGSGSYINEGDAQDWEWKEAFFGSNYGRLLQVKKKYDPDGVFWAIGSVGNDEWEVRNVDASKREDGIVTQDGRLCRVEGLHIVWYRGCERVGVEHGDGVGEESEERACVGHVVFLRRGEEGVAHYAAHGMVHEEERIG</sequence>
<organism evidence="12 13">
    <name type="scientific">Stemphylium lycopersici</name>
    <name type="common">Tomato gray leaf spot disease fungus</name>
    <name type="synonym">Thyrospora lycopersici</name>
    <dbReference type="NCBI Taxonomy" id="183478"/>
    <lineage>
        <taxon>Eukaryota</taxon>
        <taxon>Fungi</taxon>
        <taxon>Dikarya</taxon>
        <taxon>Ascomycota</taxon>
        <taxon>Pezizomycotina</taxon>
        <taxon>Dothideomycetes</taxon>
        <taxon>Pleosporomycetidae</taxon>
        <taxon>Pleosporales</taxon>
        <taxon>Pleosporineae</taxon>
        <taxon>Pleosporaceae</taxon>
        <taxon>Stemphylium</taxon>
    </lineage>
</organism>
<feature type="domain" description="Peripheral subunit-binding (PSBD)" evidence="11">
    <location>
        <begin position="184"/>
        <end position="221"/>
    </location>
</feature>
<evidence type="ECO:0000259" key="9">
    <source>
        <dbReference type="PROSITE" id="PS50968"/>
    </source>
</evidence>
<dbReference type="PROSITE" id="PS51387">
    <property type="entry name" value="FAD_PCMH"/>
    <property type="match status" value="1"/>
</dbReference>
<evidence type="ECO:0000313" key="13">
    <source>
        <dbReference type="Proteomes" id="UP000249619"/>
    </source>
</evidence>
<dbReference type="SUPFAM" id="SSF51230">
    <property type="entry name" value="Single hybrid motif"/>
    <property type="match status" value="1"/>
</dbReference>
<dbReference type="PROSITE" id="PS51826">
    <property type="entry name" value="PSBD"/>
    <property type="match status" value="1"/>
</dbReference>
<accession>A0A364N7Y4</accession>
<reference evidence="13" key="1">
    <citation type="submission" date="2018-05" db="EMBL/GenBank/DDBJ databases">
        <title>Draft genome sequence of Stemphylium lycopersici strain CIDEFI 213.</title>
        <authorList>
            <person name="Medina R."/>
            <person name="Franco M.E.E."/>
            <person name="Lucentini C.G."/>
            <person name="Saparrat M.C.N."/>
            <person name="Balatti P.A."/>
        </authorList>
    </citation>
    <scope>NUCLEOTIDE SEQUENCE [LARGE SCALE GENOMIC DNA]</scope>
    <source>
        <strain evidence="13">CIDEFI 213</strain>
    </source>
</reference>
<feature type="domain" description="Lipoyl-binding" evidence="9">
    <location>
        <begin position="33"/>
        <end position="109"/>
    </location>
</feature>
<dbReference type="SUPFAM" id="SSF56176">
    <property type="entry name" value="FAD-binding/transporter-associated domain-like"/>
    <property type="match status" value="1"/>
</dbReference>
<comment type="similarity">
    <text evidence="2 7">Belongs to the 2-oxoacid dehydrogenase family.</text>
</comment>
<dbReference type="InterPro" id="IPR006094">
    <property type="entry name" value="Oxid_FAD_bind_N"/>
</dbReference>
<evidence type="ECO:0000256" key="7">
    <source>
        <dbReference type="RuleBase" id="RU361137"/>
    </source>
</evidence>
<dbReference type="EC" id="2.3.1.12" evidence="7"/>
<dbReference type="InterPro" id="IPR006257">
    <property type="entry name" value="LAT1"/>
</dbReference>
<feature type="compositionally biased region" description="Low complexity" evidence="8">
    <location>
        <begin position="152"/>
        <end position="169"/>
    </location>
</feature>
<dbReference type="Proteomes" id="UP000249619">
    <property type="component" value="Unassembled WGS sequence"/>
</dbReference>
<comment type="cofactor">
    <cofactor evidence="7">
        <name>(R)-lipoate</name>
        <dbReference type="ChEBI" id="CHEBI:83088"/>
    </cofactor>
    <text evidence="7">Binds 1 lipoyl cofactor covalently.</text>
</comment>
<dbReference type="Gene3D" id="3.30.465.10">
    <property type="match status" value="2"/>
</dbReference>
<evidence type="ECO:0000256" key="8">
    <source>
        <dbReference type="SAM" id="MobiDB-lite"/>
    </source>
</evidence>
<dbReference type="PROSITE" id="PS50968">
    <property type="entry name" value="BIOTINYL_LIPOYL"/>
    <property type="match status" value="1"/>
</dbReference>
<dbReference type="InterPro" id="IPR045257">
    <property type="entry name" value="E2/Pdx1"/>
</dbReference>
<dbReference type="InterPro" id="IPR004167">
    <property type="entry name" value="PSBD"/>
</dbReference>
<dbReference type="InterPro" id="IPR003016">
    <property type="entry name" value="2-oxoA_DH_lipoyl-BS"/>
</dbReference>
<keyword evidence="13" id="KW-1185">Reference proteome</keyword>
<dbReference type="Gene3D" id="4.10.320.10">
    <property type="entry name" value="E3-binding domain"/>
    <property type="match status" value="1"/>
</dbReference>
<dbReference type="GO" id="GO:0016491">
    <property type="term" value="F:oxidoreductase activity"/>
    <property type="evidence" value="ECO:0007669"/>
    <property type="project" value="InterPro"/>
</dbReference>
<feature type="region of interest" description="Disordered" evidence="8">
    <location>
        <begin position="124"/>
        <end position="183"/>
    </location>
</feature>
<evidence type="ECO:0000259" key="10">
    <source>
        <dbReference type="PROSITE" id="PS51387"/>
    </source>
</evidence>
<evidence type="ECO:0000256" key="6">
    <source>
        <dbReference type="ARBA" id="ARBA00023315"/>
    </source>
</evidence>
<dbReference type="InterPro" id="IPR001078">
    <property type="entry name" value="2-oxoacid_DH_actylTfrase"/>
</dbReference>
<keyword evidence="3 7" id="KW-0808">Transferase</keyword>
<name>A0A364N7Y4_STELY</name>
<comment type="similarity">
    <text evidence="1">Belongs to the oxygen-dependent FAD-linked oxidoreductase family.</text>
</comment>
<keyword evidence="12" id="KW-0670">Pyruvate</keyword>
<dbReference type="GO" id="GO:0005739">
    <property type="term" value="C:mitochondrion"/>
    <property type="evidence" value="ECO:0007669"/>
    <property type="project" value="UniProtKB-SubCell"/>
</dbReference>
<dbReference type="NCBIfam" id="TIGR01349">
    <property type="entry name" value="PDHac_trf_mito"/>
    <property type="match status" value="1"/>
</dbReference>
<dbReference type="GO" id="GO:0006086">
    <property type="term" value="P:pyruvate decarboxylation to acetyl-CoA"/>
    <property type="evidence" value="ECO:0007669"/>
    <property type="project" value="InterPro"/>
</dbReference>
<evidence type="ECO:0000259" key="11">
    <source>
        <dbReference type="PROSITE" id="PS51826"/>
    </source>
</evidence>
<comment type="subcellular location">
    <subcellularLocation>
        <location evidence="7">Mitochondrion</location>
    </subcellularLocation>
</comment>
<evidence type="ECO:0000313" key="12">
    <source>
        <dbReference type="EMBL" id="RAR13356.1"/>
    </source>
</evidence>
<dbReference type="Pfam" id="PF00198">
    <property type="entry name" value="2-oxoacid_dh"/>
    <property type="match status" value="1"/>
</dbReference>
<protein>
    <recommendedName>
        <fullName evidence="7">Acetyltransferase component of pyruvate dehydrogenase complex</fullName>
        <ecNumber evidence="7">2.3.1.12</ecNumber>
    </recommendedName>
</protein>
<comment type="caution">
    <text evidence="12">The sequence shown here is derived from an EMBL/GenBank/DDBJ whole genome shotgun (WGS) entry which is preliminary data.</text>
</comment>
<dbReference type="Pfam" id="PF01565">
    <property type="entry name" value="FAD_binding_4"/>
    <property type="match status" value="1"/>
</dbReference>
<keyword evidence="6 7" id="KW-0012">Acyltransferase</keyword>
<evidence type="ECO:0000256" key="2">
    <source>
        <dbReference type="ARBA" id="ARBA00007317"/>
    </source>
</evidence>
<evidence type="ECO:0000256" key="4">
    <source>
        <dbReference type="ARBA" id="ARBA00022823"/>
    </source>
</evidence>
<dbReference type="FunFam" id="2.40.50.100:FF:000010">
    <property type="entry name" value="Acetyltransferase component of pyruvate dehydrogenase complex"/>
    <property type="match status" value="1"/>
</dbReference>